<feature type="domain" description="Acyl-CoA thioesterase-like N-terminal HotDog" evidence="1">
    <location>
        <begin position="29"/>
        <end position="110"/>
    </location>
</feature>
<dbReference type="InterPro" id="IPR042171">
    <property type="entry name" value="Acyl-CoA_hotdog"/>
</dbReference>
<dbReference type="Proteomes" id="UP000516134">
    <property type="component" value="Chromosome"/>
</dbReference>
<reference evidence="2 3" key="1">
    <citation type="submission" date="2020-08" db="EMBL/GenBank/DDBJ databases">
        <title>Genome sequence of Sphingomonas daechungensis KACC 18115T.</title>
        <authorList>
            <person name="Hyun D.-W."/>
            <person name="Bae J.-W."/>
        </authorList>
    </citation>
    <scope>NUCLEOTIDE SEQUENCE [LARGE SCALE GENOMIC DNA]</scope>
    <source>
        <strain evidence="2 3">KACC 18115</strain>
    </source>
</reference>
<dbReference type="EMBL" id="CP060780">
    <property type="protein sequence ID" value="QNP43083.1"/>
    <property type="molecule type" value="Genomic_DNA"/>
</dbReference>
<dbReference type="SUPFAM" id="SSF54637">
    <property type="entry name" value="Thioesterase/thiol ester dehydrase-isomerase"/>
    <property type="match status" value="1"/>
</dbReference>
<dbReference type="Pfam" id="PF13622">
    <property type="entry name" value="4HBT_3"/>
    <property type="match status" value="1"/>
</dbReference>
<accession>A0ABX6T636</accession>
<dbReference type="RefSeq" id="WP_187714513.1">
    <property type="nucleotide sequence ID" value="NZ_CP060780.1"/>
</dbReference>
<sequence length="208" mass="22966">MPHERHPFDIATDLVPTGPDSWIARTRDAYWNMVGPFGGLVTALLFKSALVHPARRGEPVALTVNFCAPVAKGEMHITALPARTNRSTQHWTMTMLQEGECVATASAMFGKRPETFSDLTLLPPDVPPFEDLERMPWAGAGWIERFDLRFAQGAPFWAGSTEGASSRSTLWIASDPPRPSTSLGLRRLPTFSLDGSSTSDSRWCHSER</sequence>
<dbReference type="Gene3D" id="2.40.160.210">
    <property type="entry name" value="Acyl-CoA thioesterase, double hotdog domain"/>
    <property type="match status" value="1"/>
</dbReference>
<keyword evidence="3" id="KW-1185">Reference proteome</keyword>
<dbReference type="InterPro" id="IPR029069">
    <property type="entry name" value="HotDog_dom_sf"/>
</dbReference>
<dbReference type="InterPro" id="IPR049449">
    <property type="entry name" value="TesB_ACOT8-like_N"/>
</dbReference>
<proteinExistence type="predicted"/>
<organism evidence="2 3">
    <name type="scientific">Sphingomonas daechungensis</name>
    <dbReference type="NCBI Taxonomy" id="1176646"/>
    <lineage>
        <taxon>Bacteria</taxon>
        <taxon>Pseudomonadati</taxon>
        <taxon>Pseudomonadota</taxon>
        <taxon>Alphaproteobacteria</taxon>
        <taxon>Sphingomonadales</taxon>
        <taxon>Sphingomonadaceae</taxon>
        <taxon>Sphingomonas</taxon>
    </lineage>
</organism>
<evidence type="ECO:0000259" key="1">
    <source>
        <dbReference type="Pfam" id="PF13622"/>
    </source>
</evidence>
<protein>
    <submittedName>
        <fullName evidence="2">Thioesterase family protein</fullName>
    </submittedName>
</protein>
<gene>
    <name evidence="2" type="ORF">H9L15_14145</name>
</gene>
<name>A0ABX6T636_9SPHN</name>
<evidence type="ECO:0000313" key="3">
    <source>
        <dbReference type="Proteomes" id="UP000516134"/>
    </source>
</evidence>
<evidence type="ECO:0000313" key="2">
    <source>
        <dbReference type="EMBL" id="QNP43083.1"/>
    </source>
</evidence>